<gene>
    <name evidence="1" type="ORF">QAD02_002743</name>
</gene>
<proteinExistence type="predicted"/>
<sequence>MNQNLPQNLIIFPESPMAVNRNAKELRRIKFKPEKLKDSTSGSDGLANKTQERCEKLVKAKQEMYEAQLAAKRQRTQKRIDIWEQRSTTNVPDSHGLTQNSRTKSSSLASSQAYNHIDSSELDPRFCCTPQSVQQFQNSDSKRSETFTNTDGNEPNNDTSDDGISPIQPGDLDLSNGETENRDRGEDQSFSPKNTIPNGPNDYWKQIQQEIKGYEFEPAVSGRGAKANPVSISVLKCEQQPEKFLKAMVLHSYPKTVLGNLSHEPEQVGKEHWISGRSPVHQFEKKKLDLIMSIYYDYLLKRFNDEEDHERVHYMKKATNDIGRWMKGERLKMRATAISDAEKEAEQIRPLN</sequence>
<protein>
    <submittedName>
        <fullName evidence="1">Uncharacterized protein</fullName>
    </submittedName>
</protein>
<evidence type="ECO:0000313" key="1">
    <source>
        <dbReference type="EMBL" id="KAJ8671484.1"/>
    </source>
</evidence>
<comment type="caution">
    <text evidence="1">The sequence shown here is derived from an EMBL/GenBank/DDBJ whole genome shotgun (WGS) entry which is preliminary data.</text>
</comment>
<keyword evidence="2" id="KW-1185">Reference proteome</keyword>
<reference evidence="1" key="1">
    <citation type="submission" date="2023-04" db="EMBL/GenBank/DDBJ databases">
        <title>A chromosome-level genome assembly of the parasitoid wasp Eretmocerus hayati.</title>
        <authorList>
            <person name="Zhong Y."/>
            <person name="Liu S."/>
            <person name="Liu Y."/>
        </authorList>
    </citation>
    <scope>NUCLEOTIDE SEQUENCE</scope>
    <source>
        <strain evidence="1">ZJU_SS_LIU_2023</strain>
    </source>
</reference>
<name>A0ACC2NJQ3_9HYME</name>
<organism evidence="1 2">
    <name type="scientific">Eretmocerus hayati</name>
    <dbReference type="NCBI Taxonomy" id="131215"/>
    <lineage>
        <taxon>Eukaryota</taxon>
        <taxon>Metazoa</taxon>
        <taxon>Ecdysozoa</taxon>
        <taxon>Arthropoda</taxon>
        <taxon>Hexapoda</taxon>
        <taxon>Insecta</taxon>
        <taxon>Pterygota</taxon>
        <taxon>Neoptera</taxon>
        <taxon>Endopterygota</taxon>
        <taxon>Hymenoptera</taxon>
        <taxon>Apocrita</taxon>
        <taxon>Proctotrupomorpha</taxon>
        <taxon>Chalcidoidea</taxon>
        <taxon>Aphelinidae</taxon>
        <taxon>Aphelininae</taxon>
        <taxon>Eretmocerus</taxon>
    </lineage>
</organism>
<accession>A0ACC2NJQ3</accession>
<dbReference type="EMBL" id="CM056743">
    <property type="protein sequence ID" value="KAJ8671484.1"/>
    <property type="molecule type" value="Genomic_DNA"/>
</dbReference>
<evidence type="ECO:0000313" key="2">
    <source>
        <dbReference type="Proteomes" id="UP001239111"/>
    </source>
</evidence>
<dbReference type="Proteomes" id="UP001239111">
    <property type="component" value="Chromosome 3"/>
</dbReference>